<reference evidence="1 2" key="1">
    <citation type="journal article" date="2018" name="Sci. Rep.">
        <title>Genomic signatures of local adaptation to the degree of environmental predictability in rotifers.</title>
        <authorList>
            <person name="Franch-Gras L."/>
            <person name="Hahn C."/>
            <person name="Garcia-Roger E.M."/>
            <person name="Carmona M.J."/>
            <person name="Serra M."/>
            <person name="Gomez A."/>
        </authorList>
    </citation>
    <scope>NUCLEOTIDE SEQUENCE [LARGE SCALE GENOMIC DNA]</scope>
    <source>
        <strain evidence="1">HYR1</strain>
    </source>
</reference>
<proteinExistence type="predicted"/>
<organism evidence="1 2">
    <name type="scientific">Brachionus plicatilis</name>
    <name type="common">Marine rotifer</name>
    <name type="synonym">Brachionus muelleri</name>
    <dbReference type="NCBI Taxonomy" id="10195"/>
    <lineage>
        <taxon>Eukaryota</taxon>
        <taxon>Metazoa</taxon>
        <taxon>Spiralia</taxon>
        <taxon>Gnathifera</taxon>
        <taxon>Rotifera</taxon>
        <taxon>Eurotatoria</taxon>
        <taxon>Monogononta</taxon>
        <taxon>Pseudotrocha</taxon>
        <taxon>Ploima</taxon>
        <taxon>Brachionidae</taxon>
        <taxon>Brachionus</taxon>
    </lineage>
</organism>
<name>A0A3M7SX35_BRAPC</name>
<protein>
    <submittedName>
        <fullName evidence="1">Uncharacterized protein</fullName>
    </submittedName>
</protein>
<sequence>MFLFYFYNFIFRPQSNINTEPSNKSSTPTKSYLWQIERKNKIFPKQLLDVSCKTKKFTWKNKIINQFE</sequence>
<keyword evidence="2" id="KW-1185">Reference proteome</keyword>
<comment type="caution">
    <text evidence="1">The sequence shown here is derived from an EMBL/GenBank/DDBJ whole genome shotgun (WGS) entry which is preliminary data.</text>
</comment>
<dbReference type="Proteomes" id="UP000276133">
    <property type="component" value="Unassembled WGS sequence"/>
</dbReference>
<gene>
    <name evidence="1" type="ORF">BpHYR1_022028</name>
</gene>
<accession>A0A3M7SX35</accession>
<evidence type="ECO:0000313" key="1">
    <source>
        <dbReference type="EMBL" id="RNA40374.1"/>
    </source>
</evidence>
<dbReference type="AlphaFoldDB" id="A0A3M7SX35"/>
<evidence type="ECO:0000313" key="2">
    <source>
        <dbReference type="Proteomes" id="UP000276133"/>
    </source>
</evidence>
<dbReference type="EMBL" id="REGN01000650">
    <property type="protein sequence ID" value="RNA40374.1"/>
    <property type="molecule type" value="Genomic_DNA"/>
</dbReference>